<dbReference type="AlphaFoldDB" id="A0A0R1ZUR8"/>
<dbReference type="STRING" id="1291052.FC18_GL001244"/>
<dbReference type="Proteomes" id="UP000051679">
    <property type="component" value="Unassembled WGS sequence"/>
</dbReference>
<dbReference type="PANTHER" id="PTHR30344">
    <property type="entry name" value="6-PHOSPHOGLUCONOLACTONASE-RELATED"/>
    <property type="match status" value="1"/>
</dbReference>
<gene>
    <name evidence="2" type="ORF">FC18_GL001244</name>
</gene>
<dbReference type="PANTHER" id="PTHR30344:SF1">
    <property type="entry name" value="6-PHOSPHOGLUCONOLACTONASE"/>
    <property type="match status" value="1"/>
</dbReference>
<dbReference type="InterPro" id="IPR019405">
    <property type="entry name" value="Lactonase_7-beta_prop"/>
</dbReference>
<dbReference type="OrthoDB" id="9790815at2"/>
<comment type="caution">
    <text evidence="2">The sequence shown here is derived from an EMBL/GenBank/DDBJ whole genome shotgun (WGS) entry which is preliminary data.</text>
</comment>
<dbReference type="GO" id="GO:0017057">
    <property type="term" value="F:6-phosphogluconolactonase activity"/>
    <property type="evidence" value="ECO:0007669"/>
    <property type="project" value="TreeGrafter"/>
</dbReference>
<accession>A0A0R1ZUR8</accession>
<comment type="similarity">
    <text evidence="1">Belongs to the cycloisomerase 2 family.</text>
</comment>
<protein>
    <submittedName>
        <fullName evidence="2">3-carboxymuconate cyclase</fullName>
    </submittedName>
</protein>
<evidence type="ECO:0000313" key="2">
    <source>
        <dbReference type="EMBL" id="KRM55526.1"/>
    </source>
</evidence>
<dbReference type="GO" id="GO:0005829">
    <property type="term" value="C:cytosol"/>
    <property type="evidence" value="ECO:0007669"/>
    <property type="project" value="TreeGrafter"/>
</dbReference>
<keyword evidence="3" id="KW-1185">Reference proteome</keyword>
<dbReference type="RefSeq" id="WP_056975648.1">
    <property type="nucleotide sequence ID" value="NZ_AYYO01000019.1"/>
</dbReference>
<dbReference type="InterPro" id="IPR050282">
    <property type="entry name" value="Cycloisomerase_2"/>
</dbReference>
<dbReference type="EMBL" id="AYYO01000019">
    <property type="protein sequence ID" value="KRM55526.1"/>
    <property type="molecule type" value="Genomic_DNA"/>
</dbReference>
<evidence type="ECO:0000313" key="3">
    <source>
        <dbReference type="Proteomes" id="UP000051679"/>
    </source>
</evidence>
<evidence type="ECO:0000256" key="1">
    <source>
        <dbReference type="ARBA" id="ARBA00005564"/>
    </source>
</evidence>
<organism evidence="2 3">
    <name type="scientific">Lacticaseibacillus sharpeae JCM 1186 = DSM 20505</name>
    <dbReference type="NCBI Taxonomy" id="1291052"/>
    <lineage>
        <taxon>Bacteria</taxon>
        <taxon>Bacillati</taxon>
        <taxon>Bacillota</taxon>
        <taxon>Bacilli</taxon>
        <taxon>Lactobacillales</taxon>
        <taxon>Lactobacillaceae</taxon>
        <taxon>Lacticaseibacillus</taxon>
    </lineage>
</organism>
<name>A0A0R1ZUR8_9LACO</name>
<dbReference type="SUPFAM" id="SSF51004">
    <property type="entry name" value="C-terminal (heme d1) domain of cytochrome cd1-nitrite reductase"/>
    <property type="match status" value="1"/>
</dbReference>
<dbReference type="Gene3D" id="2.130.10.10">
    <property type="entry name" value="YVTN repeat-like/Quinoprotein amine dehydrogenase"/>
    <property type="match status" value="1"/>
</dbReference>
<reference evidence="2 3" key="1">
    <citation type="journal article" date="2015" name="Genome Announc.">
        <title>Expanding the biotechnology potential of lactobacilli through comparative genomics of 213 strains and associated genera.</title>
        <authorList>
            <person name="Sun Z."/>
            <person name="Harris H.M."/>
            <person name="McCann A."/>
            <person name="Guo C."/>
            <person name="Argimon S."/>
            <person name="Zhang W."/>
            <person name="Yang X."/>
            <person name="Jeffery I.B."/>
            <person name="Cooney J.C."/>
            <person name="Kagawa T.F."/>
            <person name="Liu W."/>
            <person name="Song Y."/>
            <person name="Salvetti E."/>
            <person name="Wrobel A."/>
            <person name="Rasinkangas P."/>
            <person name="Parkhill J."/>
            <person name="Rea M.C."/>
            <person name="O'Sullivan O."/>
            <person name="Ritari J."/>
            <person name="Douillard F.P."/>
            <person name="Paul Ross R."/>
            <person name="Yang R."/>
            <person name="Briner A.E."/>
            <person name="Felis G.E."/>
            <person name="de Vos W.M."/>
            <person name="Barrangou R."/>
            <person name="Klaenhammer T.R."/>
            <person name="Caufield P.W."/>
            <person name="Cui Y."/>
            <person name="Zhang H."/>
            <person name="O'Toole P.W."/>
        </authorList>
    </citation>
    <scope>NUCLEOTIDE SEQUENCE [LARGE SCALE GENOMIC DNA]</scope>
    <source>
        <strain evidence="2 3">DSM 20505</strain>
    </source>
</reference>
<dbReference type="InterPro" id="IPR015943">
    <property type="entry name" value="WD40/YVTN_repeat-like_dom_sf"/>
</dbReference>
<dbReference type="PATRIC" id="fig|1291052.5.peg.1262"/>
<dbReference type="InterPro" id="IPR011048">
    <property type="entry name" value="Haem_d1_sf"/>
</dbReference>
<sequence length="342" mass="36302">MAEEKVILGGYTKKGGAGIYQAVLDTVTGSVSTPLPYVTGINGPTYLALSKANRLYTVAGGDGVGGVAAVDLNGEQPKILGSVLQPGTSPAHVSVDEDRRLVYAANYHEGRLNVYAIQEDGSLVATDEAKHNGNGPLPEQDASHVHFAGLTPDKRIVVVDLGNDTVSTYEVSAAGKLSTPTVFKTAPGFGPRHIVFHPTKPVAYLLGELSSKVQVLDYDATNGTFAVRQTLTTIPTDWTEHNGAAAVRISADARFLYTSNRGHNSIATFAIDRSGELEFVNHVSTFGDFPRDFAIDPSGNYLLAVNQNSDNGTLYRRDPVNGTLTTLAINIPTPETVCVVFA</sequence>
<dbReference type="Pfam" id="PF10282">
    <property type="entry name" value="Lactonase"/>
    <property type="match status" value="1"/>
</dbReference>
<proteinExistence type="inferred from homology"/>